<sequence length="19" mass="2103">VPSNRDAQPSTDSLPRILH</sequence>
<keyword evidence="2" id="KW-1185">Reference proteome</keyword>
<dbReference type="AlphaFoldDB" id="A0A8J2P0H5"/>
<dbReference type="EMBL" id="CAJVCH010132115">
    <property type="protein sequence ID" value="CAG7726214.1"/>
    <property type="molecule type" value="Genomic_DNA"/>
</dbReference>
<dbReference type="Proteomes" id="UP000708208">
    <property type="component" value="Unassembled WGS sequence"/>
</dbReference>
<evidence type="ECO:0000313" key="2">
    <source>
        <dbReference type="Proteomes" id="UP000708208"/>
    </source>
</evidence>
<gene>
    <name evidence="1" type="ORF">AFUS01_LOCUS15134</name>
</gene>
<name>A0A8J2P0H5_9HEXA</name>
<feature type="non-terminal residue" evidence="1">
    <location>
        <position position="1"/>
    </location>
</feature>
<proteinExistence type="predicted"/>
<evidence type="ECO:0000313" key="1">
    <source>
        <dbReference type="EMBL" id="CAG7726214.1"/>
    </source>
</evidence>
<protein>
    <submittedName>
        <fullName evidence="1">Uncharacterized protein</fullName>
    </submittedName>
</protein>
<reference evidence="1" key="1">
    <citation type="submission" date="2021-06" db="EMBL/GenBank/DDBJ databases">
        <authorList>
            <person name="Hodson N. C."/>
            <person name="Mongue J. A."/>
            <person name="Jaron S. K."/>
        </authorList>
    </citation>
    <scope>NUCLEOTIDE SEQUENCE</scope>
</reference>
<comment type="caution">
    <text evidence="1">The sequence shown here is derived from an EMBL/GenBank/DDBJ whole genome shotgun (WGS) entry which is preliminary data.</text>
</comment>
<organism evidence="1 2">
    <name type="scientific">Allacma fusca</name>
    <dbReference type="NCBI Taxonomy" id="39272"/>
    <lineage>
        <taxon>Eukaryota</taxon>
        <taxon>Metazoa</taxon>
        <taxon>Ecdysozoa</taxon>
        <taxon>Arthropoda</taxon>
        <taxon>Hexapoda</taxon>
        <taxon>Collembola</taxon>
        <taxon>Symphypleona</taxon>
        <taxon>Sminthuridae</taxon>
        <taxon>Allacma</taxon>
    </lineage>
</organism>
<accession>A0A8J2P0H5</accession>